<accession>A0A1Q9CC52</accession>
<keyword evidence="3" id="KW-1133">Transmembrane helix</keyword>
<evidence type="ECO:0000256" key="1">
    <source>
        <dbReference type="ARBA" id="ARBA00022676"/>
    </source>
</evidence>
<feature type="transmembrane region" description="Helical" evidence="3">
    <location>
        <begin position="158"/>
        <end position="182"/>
    </location>
</feature>
<dbReference type="Proteomes" id="UP000186817">
    <property type="component" value="Unassembled WGS sequence"/>
</dbReference>
<gene>
    <name evidence="4" type="primary">yjiC</name>
    <name evidence="4" type="ORF">AK812_SmicGene39080</name>
</gene>
<name>A0A1Q9CC52_SYMMI</name>
<dbReference type="AlphaFoldDB" id="A0A1Q9CC52"/>
<dbReference type="InterPro" id="IPR050271">
    <property type="entry name" value="UDP-glycosyltransferase"/>
</dbReference>
<keyword evidence="3" id="KW-0812">Transmembrane</keyword>
<protein>
    <submittedName>
        <fullName evidence="4">Putative UDP-glucosyltransferase YjiC</fullName>
    </submittedName>
</protein>
<dbReference type="Pfam" id="PF00201">
    <property type="entry name" value="UDPGT"/>
    <property type="match status" value="1"/>
</dbReference>
<evidence type="ECO:0000256" key="3">
    <source>
        <dbReference type="SAM" id="Phobius"/>
    </source>
</evidence>
<dbReference type="PANTHER" id="PTHR48043">
    <property type="entry name" value="EG:EG0003.4 PROTEIN-RELATED"/>
    <property type="match status" value="1"/>
</dbReference>
<keyword evidence="3" id="KW-0472">Membrane</keyword>
<dbReference type="OrthoDB" id="437172at2759"/>
<keyword evidence="1" id="KW-0328">Glycosyltransferase</keyword>
<proteinExistence type="predicted"/>
<keyword evidence="2 4" id="KW-0808">Transferase</keyword>
<dbReference type="CDD" id="cd03784">
    <property type="entry name" value="GT1_Gtf-like"/>
    <property type="match status" value="1"/>
</dbReference>
<dbReference type="GO" id="GO:0008194">
    <property type="term" value="F:UDP-glycosyltransferase activity"/>
    <property type="evidence" value="ECO:0007669"/>
    <property type="project" value="InterPro"/>
</dbReference>
<evidence type="ECO:0000256" key="2">
    <source>
        <dbReference type="ARBA" id="ARBA00022679"/>
    </source>
</evidence>
<dbReference type="SUPFAM" id="SSF53756">
    <property type="entry name" value="UDP-Glycosyltransferase/glycogen phosphorylase"/>
    <property type="match status" value="1"/>
</dbReference>
<sequence length="837" mass="93001">MGPHVLPLHTPVLEGAEYRTRRELATYDATDPQLAFDFLGRYVKTLEVVLNGKAPRNSASSTRPDVKMKSFIQMCDSAFVIFVRRSRLILALSRHIAAGSLNAVRIRSHFQRQALSTEAQLYLPDGVHGPSLHRWHMQAQLPVPLSIKKVQTQYPKRWRAITLVLTPLFMTFLGAGIITFVYGAIGLHNFRDEFGMYCDENIMAWHLVCTQSILYMGTRSGIVGLSGMMDQVGYFVIFGVMLLNTIVALIVDSFQTQSVAQSAGIVDGFEYHETYKQNKWDYMAFVFHLREKHALDRGLPESQIRQFIDNSDALRLSSLVCWTRAPHRKLIPEQKLRCGVHATTTCAGPAAPHCWPGLQRLWLPTHRLPMGLIQASAKPPSEEVRKVAAFFCTEDAGHINPMLAFAESLTVRGWQVSFFVPKSKRMQVEGVGATWSHFGTESWDLYESAIRVCTELGLEVPMELDPQKIMPFAVVPATLEILPYLIPRMSELQPSFICFDAAAPFGYLLAEHMKIPAVCSMSALPMPMADREKESSRRSEQGRQVLDATSAALAEKYGLNFNHNYSYTCYSDYNIVWCSRYWHEDSSEFSPEQFHYWGPLTSQRKGIASGPGSDAVSTTLCNLPGRLVLCSLGTIATGDAFGKFGAAVVDFFQKLCRAAALLQKELPDVQLVLSAGKSTDLVEEGGRVTSLFGEQVPSNVVVARSLDQLALLEKASAFVTHCGQNSSSEAVLAGVPVVAAPFFGDQPLNAHRFISLGCGLLQSYVDVPAKTSDKQFRPDLDRVSSESLAAAIRRVLEEPQFGEAMRTLREKEEGEPVDEKLQSLYKFIAGHQAVQPS</sequence>
<organism evidence="4 5">
    <name type="scientific">Symbiodinium microadriaticum</name>
    <name type="common">Dinoflagellate</name>
    <name type="synonym">Zooxanthella microadriatica</name>
    <dbReference type="NCBI Taxonomy" id="2951"/>
    <lineage>
        <taxon>Eukaryota</taxon>
        <taxon>Sar</taxon>
        <taxon>Alveolata</taxon>
        <taxon>Dinophyceae</taxon>
        <taxon>Suessiales</taxon>
        <taxon>Symbiodiniaceae</taxon>
        <taxon>Symbiodinium</taxon>
    </lineage>
</organism>
<feature type="transmembrane region" description="Helical" evidence="3">
    <location>
        <begin position="232"/>
        <end position="251"/>
    </location>
</feature>
<feature type="transmembrane region" description="Helical" evidence="3">
    <location>
        <begin position="202"/>
        <end position="225"/>
    </location>
</feature>
<evidence type="ECO:0000313" key="5">
    <source>
        <dbReference type="Proteomes" id="UP000186817"/>
    </source>
</evidence>
<reference evidence="4 5" key="1">
    <citation type="submission" date="2016-02" db="EMBL/GenBank/DDBJ databases">
        <title>Genome analysis of coral dinoflagellate symbionts highlights evolutionary adaptations to a symbiotic lifestyle.</title>
        <authorList>
            <person name="Aranda M."/>
            <person name="Li Y."/>
            <person name="Liew Y.J."/>
            <person name="Baumgarten S."/>
            <person name="Simakov O."/>
            <person name="Wilson M."/>
            <person name="Piel J."/>
            <person name="Ashoor H."/>
            <person name="Bougouffa S."/>
            <person name="Bajic V.B."/>
            <person name="Ryu T."/>
            <person name="Ravasi T."/>
            <person name="Bayer T."/>
            <person name="Micklem G."/>
            <person name="Kim H."/>
            <person name="Bhak J."/>
            <person name="Lajeunesse T.C."/>
            <person name="Voolstra C.R."/>
        </authorList>
    </citation>
    <scope>NUCLEOTIDE SEQUENCE [LARGE SCALE GENOMIC DNA]</scope>
    <source>
        <strain evidence="4 5">CCMP2467</strain>
    </source>
</reference>
<comment type="caution">
    <text evidence="4">The sequence shown here is derived from an EMBL/GenBank/DDBJ whole genome shotgun (WGS) entry which is preliminary data.</text>
</comment>
<evidence type="ECO:0000313" key="4">
    <source>
        <dbReference type="EMBL" id="OLP80496.1"/>
    </source>
</evidence>
<dbReference type="PANTHER" id="PTHR48043:SF145">
    <property type="entry name" value="FI06409P-RELATED"/>
    <property type="match status" value="1"/>
</dbReference>
<keyword evidence="5" id="KW-1185">Reference proteome</keyword>
<dbReference type="InterPro" id="IPR002213">
    <property type="entry name" value="UDP_glucos_trans"/>
</dbReference>
<dbReference type="EMBL" id="LSRX01001374">
    <property type="protein sequence ID" value="OLP80496.1"/>
    <property type="molecule type" value="Genomic_DNA"/>
</dbReference>
<dbReference type="Gene3D" id="3.40.50.2000">
    <property type="entry name" value="Glycogen Phosphorylase B"/>
    <property type="match status" value="2"/>
</dbReference>